<name>A0A1Y4SRU2_9FIRM</name>
<dbReference type="InterPro" id="IPR051454">
    <property type="entry name" value="RNA/ubiquinone_mod_enzymes"/>
</dbReference>
<dbReference type="PANTHER" id="PTHR30217">
    <property type="entry name" value="PEPTIDASE U32 FAMILY"/>
    <property type="match status" value="1"/>
</dbReference>
<dbReference type="InterPro" id="IPR020988">
    <property type="entry name" value="Pept_U32_collagenase"/>
</dbReference>
<reference evidence="2 3" key="1">
    <citation type="journal article" date="2018" name="BMC Genomics">
        <title>Whole genome sequencing and function prediction of 133 gut anaerobes isolated from chicken caecum in pure cultures.</title>
        <authorList>
            <person name="Medvecky M."/>
            <person name="Cejkova D."/>
            <person name="Polansky O."/>
            <person name="Karasova D."/>
            <person name="Kubasova T."/>
            <person name="Cizek A."/>
            <person name="Rychlik I."/>
        </authorList>
    </citation>
    <scope>NUCLEOTIDE SEQUENCE [LARGE SCALE GENOMIC DNA]</scope>
    <source>
        <strain evidence="2 3">An13</strain>
    </source>
</reference>
<sequence length="774" mass="89785">MKKIELLAPAGDRESFIAAVQNGADAIYLGGTLFSARANAKNFNDEDLQWAVSYAHLYGVKVYVTINTLYKDKEINALTSYVTKLYELQVDALIVQDIGLFDLIRTFYPDFEIHISTQASVMNSYGTRYFEENGAHRVVLARENTLEEIQNICRQTNLEIEVFVHGAMCVCYSGQCLMSSMIGKRSGNRGQCAQPCRLQYQLLKDGQSLPEKHPYLLSPKDIMTIEYLGELIEAGVSSLKIEGRMKRPEYVASVTRAYREAIDAYYQNKKIDFQPYIQDMSAMFNRNYTSGYLHHDLKIVDGDYPGHKGYIIGEVVYYHKKQKRVGIRLTQPLLQGDSIVFEDIDKGRPVNKIYHKHKLVKTGQPQDIIEIEFDYYVDRGLVRKTLDKQVVERMQKTYQIPTRKIEIDMSFEAKIGKKAKLKIQKEDHSVIVESSQDVEIAHQTPLDDNRIAQQLSKLGSTPFIINNLYIDSDEKISMPIKDINEMRRKACNQFIEILSHQKIHHQIIHDIPQLTIHQSLFHSQLYVCVHSLQQLEAVLQYPVEVIIYPYQKDIEMAYQMCLKYHKKMVMMTSPVIKDDEIKDILHSKIYNDIQTILVNDYGTYRAFQKKELIIGHGLNIHNSYAAHHYHELFLTSLEMSAQEIKNLKTDLSKCIVQVFGKTTNMISDYCPISQYYFGYQNKHCQMCQQGHFALKDRKKEVFDIMVDEHCRMHLLNAHTLFYDQWKQLPVGGYLINLTHEDSQKIQIIMEHFIFQSSPDKIRQIAKLTSGYFKE</sequence>
<dbReference type="OrthoDB" id="9807498at2"/>
<organism evidence="2 3">
    <name type="scientific">Massilimicrobiota timonensis</name>
    <dbReference type="NCBI Taxonomy" id="1776392"/>
    <lineage>
        <taxon>Bacteria</taxon>
        <taxon>Bacillati</taxon>
        <taxon>Bacillota</taxon>
        <taxon>Erysipelotrichia</taxon>
        <taxon>Erysipelotrichales</taxon>
        <taxon>Erysipelotrichaceae</taxon>
        <taxon>Massilimicrobiota</taxon>
    </lineage>
</organism>
<keyword evidence="3" id="KW-1185">Reference proteome</keyword>
<dbReference type="RefSeq" id="WP_087360050.1">
    <property type="nucleotide sequence ID" value="NZ_NFLJ01000051.1"/>
</dbReference>
<evidence type="ECO:0000259" key="1">
    <source>
        <dbReference type="Pfam" id="PF12392"/>
    </source>
</evidence>
<dbReference type="PROSITE" id="PS01276">
    <property type="entry name" value="PEPTIDASE_U32"/>
    <property type="match status" value="1"/>
</dbReference>
<dbReference type="EMBL" id="NFLJ01000051">
    <property type="protein sequence ID" value="OUQ31711.1"/>
    <property type="molecule type" value="Genomic_DNA"/>
</dbReference>
<evidence type="ECO:0000313" key="3">
    <source>
        <dbReference type="Proteomes" id="UP000195305"/>
    </source>
</evidence>
<comment type="caution">
    <text evidence="2">The sequence shown here is derived from an EMBL/GenBank/DDBJ whole genome shotgun (WGS) entry which is preliminary data.</text>
</comment>
<dbReference type="InterPro" id="IPR001539">
    <property type="entry name" value="Peptidase_U32"/>
</dbReference>
<dbReference type="Pfam" id="PF01136">
    <property type="entry name" value="Peptidase_U32"/>
    <property type="match status" value="1"/>
</dbReference>
<proteinExistence type="predicted"/>
<protein>
    <submittedName>
        <fullName evidence="2">Peptidase</fullName>
    </submittedName>
</protein>
<dbReference type="Pfam" id="PF12392">
    <property type="entry name" value="DUF3656"/>
    <property type="match status" value="1"/>
</dbReference>
<evidence type="ECO:0000313" key="2">
    <source>
        <dbReference type="EMBL" id="OUQ31711.1"/>
    </source>
</evidence>
<feature type="domain" description="Peptidase U32 collagenase" evidence="1">
    <location>
        <begin position="384"/>
        <end position="496"/>
    </location>
</feature>
<dbReference type="Proteomes" id="UP000195305">
    <property type="component" value="Unassembled WGS sequence"/>
</dbReference>
<dbReference type="AlphaFoldDB" id="A0A1Y4SRU2"/>
<gene>
    <name evidence="2" type="ORF">B5E75_13075</name>
</gene>
<accession>A0A1Y4SRU2</accession>
<dbReference type="PANTHER" id="PTHR30217:SF10">
    <property type="entry name" value="23S RRNA 5-HYDROXYCYTIDINE C2501 SYNTHASE"/>
    <property type="match status" value="1"/>
</dbReference>